<accession>A0A157SDV2</accession>
<feature type="transmembrane region" description="Helical" evidence="11">
    <location>
        <begin position="195"/>
        <end position="215"/>
    </location>
</feature>
<evidence type="ECO:0000256" key="4">
    <source>
        <dbReference type="ARBA" id="ARBA00022475"/>
    </source>
</evidence>
<keyword evidence="9 11" id="KW-1133">Transmembrane helix</keyword>
<dbReference type="Pfam" id="PF01040">
    <property type="entry name" value="UbiA"/>
    <property type="match status" value="1"/>
</dbReference>
<dbReference type="UniPathway" id="UPA00232"/>
<dbReference type="KEGG" id="btrm:SAMEA390648701346"/>
<sequence length="314" mass="35622">MQPVSLNVSSSPSRPTDLNDIVLDDWVERWLPRPWRPYARLCRLDRPIGTWLTLLPCIAALIQAAGGWPDLKRLIVFSLGALLMRGIGCTVNDMWDRDIDKHVERTRFRPLTSGQLSMRQAVVFLLAQLLVCASLLFFINEQSRWWALGVLPFVAIYPFCKRITYWPQAVLGICFNWGMLMAWTDTQNHLPLAAVAMWLGAVLWQIGYDSIYAYVDMRDDRSLGLRSTAMRFGDRGKAWIGGFYLATVLLWAWGGYAMGLGPLYLVGMMLVALHLSWQLAVFDLKRPDRNFKLFRANLWTGVLLVGAALAGTLP</sequence>
<dbReference type="Gene3D" id="1.10.357.140">
    <property type="entry name" value="UbiA prenyltransferase"/>
    <property type="match status" value="1"/>
</dbReference>
<dbReference type="PANTHER" id="PTHR11048">
    <property type="entry name" value="PRENYLTRANSFERASES"/>
    <property type="match status" value="1"/>
</dbReference>
<dbReference type="PATRIC" id="fig|123899.6.peg.1324"/>
<dbReference type="AlphaFoldDB" id="A0A157SDV2"/>
<name>A0A157SDV2_9BORD</name>
<keyword evidence="5 11" id="KW-0997">Cell inner membrane</keyword>
<evidence type="ECO:0000256" key="2">
    <source>
        <dbReference type="ARBA" id="ARBA00004141"/>
    </source>
</evidence>
<keyword evidence="4 11" id="KW-1003">Cell membrane</keyword>
<evidence type="ECO:0000256" key="7">
    <source>
        <dbReference type="ARBA" id="ARBA00022688"/>
    </source>
</evidence>
<feature type="transmembrane region" description="Helical" evidence="11">
    <location>
        <begin position="294"/>
        <end position="313"/>
    </location>
</feature>
<keyword evidence="7 11" id="KW-0831">Ubiquinone biosynthesis</keyword>
<evidence type="ECO:0000256" key="1">
    <source>
        <dbReference type="ARBA" id="ARBA00001946"/>
    </source>
</evidence>
<feature type="transmembrane region" description="Helical" evidence="11">
    <location>
        <begin position="165"/>
        <end position="183"/>
    </location>
</feature>
<dbReference type="PROSITE" id="PS00943">
    <property type="entry name" value="UBIA"/>
    <property type="match status" value="1"/>
</dbReference>
<dbReference type="InterPro" id="IPR039653">
    <property type="entry name" value="Prenyltransferase"/>
</dbReference>
<keyword evidence="6 11" id="KW-0808">Transferase</keyword>
<comment type="similarity">
    <text evidence="3 11">Belongs to the UbiA prenyltransferase family.</text>
</comment>
<comment type="subcellular location">
    <subcellularLocation>
        <location evidence="11">Cell inner membrane</location>
        <topology evidence="11">Multi-pass membrane protein</topology>
    </subcellularLocation>
    <subcellularLocation>
        <location evidence="2">Membrane</location>
        <topology evidence="2">Multi-pass membrane protein</topology>
    </subcellularLocation>
</comment>
<comment type="pathway">
    <text evidence="11">Cofactor biosynthesis; ubiquinone biosynthesis.</text>
</comment>
<keyword evidence="14" id="KW-1185">Reference proteome</keyword>
<dbReference type="eggNOG" id="COG0382">
    <property type="taxonomic scope" value="Bacteria"/>
</dbReference>
<dbReference type="GO" id="GO:0005886">
    <property type="term" value="C:plasma membrane"/>
    <property type="evidence" value="ECO:0007669"/>
    <property type="project" value="UniProtKB-SubCell"/>
</dbReference>
<feature type="transmembrane region" description="Helical" evidence="11">
    <location>
        <begin position="236"/>
        <end position="256"/>
    </location>
</feature>
<dbReference type="InterPro" id="IPR030470">
    <property type="entry name" value="UbiA_prenylTrfase_CS"/>
</dbReference>
<comment type="catalytic activity">
    <reaction evidence="11">
        <text>all-trans-octaprenyl diphosphate + 4-hydroxybenzoate = 4-hydroxy-3-(all-trans-octaprenyl)benzoate + diphosphate</text>
        <dbReference type="Rhea" id="RHEA:27782"/>
        <dbReference type="ChEBI" id="CHEBI:1617"/>
        <dbReference type="ChEBI" id="CHEBI:17879"/>
        <dbReference type="ChEBI" id="CHEBI:33019"/>
        <dbReference type="ChEBI" id="CHEBI:57711"/>
        <dbReference type="EC" id="2.5.1.39"/>
    </reaction>
</comment>
<feature type="transmembrane region" description="Helical" evidence="11">
    <location>
        <begin position="48"/>
        <end position="68"/>
    </location>
</feature>
<dbReference type="FunFam" id="1.10.357.140:FF:000008">
    <property type="entry name" value="4-hydroxybenzoate octaprenyltransferase"/>
    <property type="match status" value="1"/>
</dbReference>
<dbReference type="CDD" id="cd13959">
    <property type="entry name" value="PT_UbiA_COQ2"/>
    <property type="match status" value="1"/>
</dbReference>
<evidence type="ECO:0000313" key="14">
    <source>
        <dbReference type="Proteomes" id="UP000076825"/>
    </source>
</evidence>
<dbReference type="NCBIfam" id="TIGR01474">
    <property type="entry name" value="ubiA_proteo"/>
    <property type="match status" value="1"/>
</dbReference>
<dbReference type="InterPro" id="IPR006370">
    <property type="entry name" value="HB_polyprenyltransferase-like"/>
</dbReference>
<dbReference type="GO" id="GO:0008412">
    <property type="term" value="F:4-hydroxybenzoate polyprenyltransferase activity"/>
    <property type="evidence" value="ECO:0007669"/>
    <property type="project" value="UniProtKB-UniRule"/>
</dbReference>
<dbReference type="Gene3D" id="1.20.120.1780">
    <property type="entry name" value="UbiA prenyltransferase"/>
    <property type="match status" value="1"/>
</dbReference>
<dbReference type="GO" id="GO:0006744">
    <property type="term" value="P:ubiquinone biosynthetic process"/>
    <property type="evidence" value="ECO:0007669"/>
    <property type="project" value="UniProtKB-UniRule"/>
</dbReference>
<keyword evidence="11" id="KW-0460">Magnesium</keyword>
<gene>
    <name evidence="11 13" type="primary">ubiA</name>
    <name evidence="13" type="ORF">SAMEA3906487_01346</name>
</gene>
<evidence type="ECO:0000256" key="8">
    <source>
        <dbReference type="ARBA" id="ARBA00022692"/>
    </source>
</evidence>
<comment type="function">
    <text evidence="11">Catalyzes the prenylation of para-hydroxybenzoate (PHB) with an all-trans polyprenyl group. Mediates the second step in the final reaction sequence of ubiquinone-8 (UQ-8) biosynthesis, which is the condensation of the polyisoprenoid side chain with PHB, generating the first membrane-bound Q intermediate 3-octaprenyl-4-hydroxybenzoate.</text>
</comment>
<keyword evidence="8 11" id="KW-0812">Transmembrane</keyword>
<evidence type="ECO:0000256" key="9">
    <source>
        <dbReference type="ARBA" id="ARBA00022989"/>
    </source>
</evidence>
<protein>
    <recommendedName>
        <fullName evidence="11 12">4-hydroxybenzoate octaprenyltransferase</fullName>
        <ecNumber evidence="11 12">2.5.1.39</ecNumber>
    </recommendedName>
    <alternativeName>
        <fullName evidence="11">4-HB polyprenyltransferase</fullName>
    </alternativeName>
</protein>
<evidence type="ECO:0000256" key="10">
    <source>
        <dbReference type="ARBA" id="ARBA00023136"/>
    </source>
</evidence>
<reference evidence="13 14" key="1">
    <citation type="submission" date="2016-04" db="EMBL/GenBank/DDBJ databases">
        <authorList>
            <consortium name="Pathogen Informatics"/>
        </authorList>
    </citation>
    <scope>NUCLEOTIDE SEQUENCE [LARGE SCALE GENOMIC DNA]</scope>
    <source>
        <strain evidence="13 14">H044680328</strain>
    </source>
</reference>
<dbReference type="Proteomes" id="UP000076825">
    <property type="component" value="Chromosome 1"/>
</dbReference>
<dbReference type="FunFam" id="1.20.120.1780:FF:000001">
    <property type="entry name" value="4-hydroxybenzoate octaprenyltransferase"/>
    <property type="match status" value="1"/>
</dbReference>
<dbReference type="PANTHER" id="PTHR11048:SF28">
    <property type="entry name" value="4-HYDROXYBENZOATE POLYPRENYLTRANSFERASE, MITOCHONDRIAL"/>
    <property type="match status" value="1"/>
</dbReference>
<dbReference type="HAMAP" id="MF_01635">
    <property type="entry name" value="UbiA"/>
    <property type="match status" value="1"/>
</dbReference>
<evidence type="ECO:0000256" key="6">
    <source>
        <dbReference type="ARBA" id="ARBA00022679"/>
    </source>
</evidence>
<organism evidence="13 14">
    <name type="scientific">Bordetella trematum</name>
    <dbReference type="NCBI Taxonomy" id="123899"/>
    <lineage>
        <taxon>Bacteria</taxon>
        <taxon>Pseudomonadati</taxon>
        <taxon>Pseudomonadota</taxon>
        <taxon>Betaproteobacteria</taxon>
        <taxon>Burkholderiales</taxon>
        <taxon>Alcaligenaceae</taxon>
        <taxon>Bordetella</taxon>
    </lineage>
</organism>
<comment type="cofactor">
    <cofactor evidence="1 11">
        <name>Mg(2+)</name>
        <dbReference type="ChEBI" id="CHEBI:18420"/>
    </cofactor>
</comment>
<feature type="transmembrane region" description="Helical" evidence="11">
    <location>
        <begin position="116"/>
        <end position="139"/>
    </location>
</feature>
<dbReference type="InterPro" id="IPR044878">
    <property type="entry name" value="UbiA_sf"/>
</dbReference>
<dbReference type="EMBL" id="LT546645">
    <property type="protein sequence ID" value="SAI68610.1"/>
    <property type="molecule type" value="Genomic_DNA"/>
</dbReference>
<evidence type="ECO:0000313" key="13">
    <source>
        <dbReference type="EMBL" id="SAI68610.1"/>
    </source>
</evidence>
<feature type="transmembrane region" description="Helical" evidence="11">
    <location>
        <begin position="262"/>
        <end position="282"/>
    </location>
</feature>
<keyword evidence="10 11" id="KW-0472">Membrane</keyword>
<evidence type="ECO:0000256" key="11">
    <source>
        <dbReference type="HAMAP-Rule" id="MF_01635"/>
    </source>
</evidence>
<evidence type="ECO:0000256" key="3">
    <source>
        <dbReference type="ARBA" id="ARBA00005985"/>
    </source>
</evidence>
<evidence type="ECO:0000256" key="5">
    <source>
        <dbReference type="ARBA" id="ARBA00022519"/>
    </source>
</evidence>
<dbReference type="STRING" id="123899.SAMEA3906487_01346"/>
<dbReference type="EC" id="2.5.1.39" evidence="11 12"/>
<dbReference type="InterPro" id="IPR000537">
    <property type="entry name" value="UbiA_prenyltransferase"/>
</dbReference>
<proteinExistence type="inferred from homology"/>
<evidence type="ECO:0000256" key="12">
    <source>
        <dbReference type="NCBIfam" id="TIGR01474"/>
    </source>
</evidence>